<evidence type="ECO:0000313" key="10">
    <source>
        <dbReference type="Proteomes" id="UP000786811"/>
    </source>
</evidence>
<dbReference type="Pfam" id="PF05179">
    <property type="entry name" value="CDC73_C"/>
    <property type="match status" value="1"/>
</dbReference>
<dbReference type="PANTHER" id="PTHR12466:SF8">
    <property type="entry name" value="PARAFIBROMIN"/>
    <property type="match status" value="1"/>
</dbReference>
<dbReference type="InterPro" id="IPR032041">
    <property type="entry name" value="Cdc73_N"/>
</dbReference>
<feature type="domain" description="Cell division control protein 73 C-terminal" evidence="7">
    <location>
        <begin position="348"/>
        <end position="500"/>
    </location>
</feature>
<dbReference type="PANTHER" id="PTHR12466">
    <property type="entry name" value="CDC73 DOMAIN PROTEIN"/>
    <property type="match status" value="1"/>
</dbReference>
<dbReference type="AlphaFoldDB" id="A0A8J2HP77"/>
<evidence type="ECO:0000313" key="9">
    <source>
        <dbReference type="EMBL" id="CAG5103555.1"/>
    </source>
</evidence>
<dbReference type="InterPro" id="IPR038103">
    <property type="entry name" value="CDC73_C_sf"/>
</dbReference>
<dbReference type="Gene3D" id="3.40.50.11990">
    <property type="entry name" value="RNA polymerase II accessory factor, Cdc73 C-terminal domain"/>
    <property type="match status" value="1"/>
</dbReference>
<feature type="domain" description="Paf1 complex subunit Cdc73 N-terminal" evidence="8">
    <location>
        <begin position="1"/>
        <end position="297"/>
    </location>
</feature>
<keyword evidence="10" id="KW-1185">Reference proteome</keyword>
<keyword evidence="4" id="KW-0804">Transcription</keyword>
<evidence type="ECO:0000256" key="5">
    <source>
        <dbReference type="ARBA" id="ARBA00023242"/>
    </source>
</evidence>
<evidence type="ECO:0000256" key="6">
    <source>
        <dbReference type="SAM" id="MobiDB-lite"/>
    </source>
</evidence>
<dbReference type="InterPro" id="IPR007852">
    <property type="entry name" value="Cdc73/Parafibromin"/>
</dbReference>
<dbReference type="Pfam" id="PF16050">
    <property type="entry name" value="CDC73_N"/>
    <property type="match status" value="1"/>
</dbReference>
<evidence type="ECO:0000256" key="4">
    <source>
        <dbReference type="ARBA" id="ARBA00023163"/>
    </source>
</evidence>
<dbReference type="GO" id="GO:0006368">
    <property type="term" value="P:transcription elongation by RNA polymerase II"/>
    <property type="evidence" value="ECO:0007669"/>
    <property type="project" value="InterPro"/>
</dbReference>
<proteinExistence type="inferred from homology"/>
<feature type="compositionally biased region" description="Pro residues" evidence="6">
    <location>
        <begin position="269"/>
        <end position="281"/>
    </location>
</feature>
<protein>
    <submittedName>
        <fullName evidence="9">Similar to CDC73: Parafibromin (Gallus gallus)</fullName>
    </submittedName>
</protein>
<feature type="region of interest" description="Disordered" evidence="6">
    <location>
        <begin position="262"/>
        <end position="285"/>
    </location>
</feature>
<reference evidence="9" key="1">
    <citation type="submission" date="2021-04" db="EMBL/GenBank/DDBJ databases">
        <authorList>
            <person name="Chebbi M.A.C M."/>
        </authorList>
    </citation>
    <scope>NUCLEOTIDE SEQUENCE</scope>
</reference>
<keyword evidence="5" id="KW-0539">Nucleus</keyword>
<dbReference type="GO" id="GO:0016593">
    <property type="term" value="C:Cdc73/Paf1 complex"/>
    <property type="evidence" value="ECO:0007669"/>
    <property type="project" value="InterPro"/>
</dbReference>
<feature type="region of interest" description="Disordered" evidence="6">
    <location>
        <begin position="118"/>
        <end position="138"/>
    </location>
</feature>
<evidence type="ECO:0000256" key="1">
    <source>
        <dbReference type="ARBA" id="ARBA00004123"/>
    </source>
</evidence>
<dbReference type="GO" id="GO:0032968">
    <property type="term" value="P:positive regulation of transcription elongation by RNA polymerase II"/>
    <property type="evidence" value="ECO:0007669"/>
    <property type="project" value="TreeGrafter"/>
</dbReference>
<dbReference type="EMBL" id="CAJNRD030001123">
    <property type="protein sequence ID" value="CAG5103555.1"/>
    <property type="molecule type" value="Genomic_DNA"/>
</dbReference>
<gene>
    <name evidence="9" type="ORF">HICCMSTLAB_LOCUS11568</name>
</gene>
<dbReference type="FunFam" id="3.40.50.11990:FF:000002">
    <property type="entry name" value="protein CDC73 homolog"/>
    <property type="match status" value="1"/>
</dbReference>
<dbReference type="GO" id="GO:0000993">
    <property type="term" value="F:RNA polymerase II complex binding"/>
    <property type="evidence" value="ECO:0007669"/>
    <property type="project" value="TreeGrafter"/>
</dbReference>
<accession>A0A8J2HP77</accession>
<comment type="subcellular location">
    <subcellularLocation>
        <location evidence="1">Nucleus</location>
    </subcellularLocation>
</comment>
<dbReference type="Proteomes" id="UP000786811">
    <property type="component" value="Unassembled WGS sequence"/>
</dbReference>
<sequence>MADPLSLLREYNVNKKEIKERGDKIIFGEISWPKNIKTNYLAYGSSKEGTEKTYYTLECLIFFLNSVQLTHPVYVRQAAAKNIPVVRRPDRKDLLAYLSGETTTSSAIDKTSPLEIPVPVKRPGQNEPDCCTSKKPKFGDSDVQRMKEQLAIRLDTSKETSVTVDNIKSLSDILSPETIATIIVKRIAKKRTTIKENDELQIHSDFQIMVDMDAYNSKDIISHERQYQGRVAILQSKGKIFNNVIAILQSTIAKESKIQDKNKGNKLEFPPPPPPPPPPTTPLLEKPAAYNRYVQEKFFNLNDTEGFKINTMGSYHGSISVNEKSKLTITEPLPAVESKSLVKKKPLNRTPIIIIPNSNCSLVTMYNIREILEQLKFVTNEEQKAAGVQKKNQITIQRAKKDGSMVLYEVVDNIQKLSTADWNRVVSVFVFGPTWQFKGWPFNGGPVEVFSKIKAFHVKYDDEELDLNIARWSVDIIELSRTKRHSDRAAISKYWEILDSYIARNKPFLKF</sequence>
<keyword evidence="3" id="KW-0805">Transcription regulation</keyword>
<dbReference type="OrthoDB" id="2186602at2759"/>
<evidence type="ECO:0000256" key="2">
    <source>
        <dbReference type="ARBA" id="ARBA00010427"/>
    </source>
</evidence>
<dbReference type="InterPro" id="IPR031336">
    <property type="entry name" value="CDC73_C"/>
</dbReference>
<comment type="similarity">
    <text evidence="2">Belongs to the CDC73 family.</text>
</comment>
<name>A0A8J2HP77_COTCN</name>
<comment type="caution">
    <text evidence="9">The sequence shown here is derived from an EMBL/GenBank/DDBJ whole genome shotgun (WGS) entry which is preliminary data.</text>
</comment>
<organism evidence="9 10">
    <name type="scientific">Cotesia congregata</name>
    <name type="common">Parasitoid wasp</name>
    <name type="synonym">Apanteles congregatus</name>
    <dbReference type="NCBI Taxonomy" id="51543"/>
    <lineage>
        <taxon>Eukaryota</taxon>
        <taxon>Metazoa</taxon>
        <taxon>Ecdysozoa</taxon>
        <taxon>Arthropoda</taxon>
        <taxon>Hexapoda</taxon>
        <taxon>Insecta</taxon>
        <taxon>Pterygota</taxon>
        <taxon>Neoptera</taxon>
        <taxon>Endopterygota</taxon>
        <taxon>Hymenoptera</taxon>
        <taxon>Apocrita</taxon>
        <taxon>Ichneumonoidea</taxon>
        <taxon>Braconidae</taxon>
        <taxon>Microgastrinae</taxon>
        <taxon>Cotesia</taxon>
    </lineage>
</organism>
<evidence type="ECO:0000259" key="8">
    <source>
        <dbReference type="Pfam" id="PF16050"/>
    </source>
</evidence>
<evidence type="ECO:0000256" key="3">
    <source>
        <dbReference type="ARBA" id="ARBA00023015"/>
    </source>
</evidence>
<evidence type="ECO:0000259" key="7">
    <source>
        <dbReference type="Pfam" id="PF05179"/>
    </source>
</evidence>